<comment type="caution">
    <text evidence="6">The sequence shown here is derived from an EMBL/GenBank/DDBJ whole genome shotgun (WGS) entry which is preliminary data.</text>
</comment>
<dbReference type="VEuPathDB" id="VectorBase:HLOH_054466"/>
<dbReference type="EMBL" id="JABSTR010000007">
    <property type="protein sequence ID" value="KAH9375185.1"/>
    <property type="molecule type" value="Genomic_DNA"/>
</dbReference>
<dbReference type="GO" id="GO:0042574">
    <property type="term" value="P:retinal metabolic process"/>
    <property type="evidence" value="ECO:0007669"/>
    <property type="project" value="TreeGrafter"/>
</dbReference>
<dbReference type="InterPro" id="IPR011047">
    <property type="entry name" value="Quinoprotein_ADH-like_sf"/>
</dbReference>
<feature type="binding site" evidence="5">
    <location>
        <position position="304"/>
    </location>
    <ligand>
        <name>Fe cation</name>
        <dbReference type="ChEBI" id="CHEBI:24875"/>
        <note>catalytic</note>
    </ligand>
</feature>
<evidence type="ECO:0000256" key="1">
    <source>
        <dbReference type="ARBA" id="ARBA00006787"/>
    </source>
</evidence>
<dbReference type="GO" id="GO:0003834">
    <property type="term" value="F:beta-carotene 15,15'-dioxygenase activity"/>
    <property type="evidence" value="ECO:0007669"/>
    <property type="project" value="TreeGrafter"/>
</dbReference>
<organism evidence="6 7">
    <name type="scientific">Haemaphysalis longicornis</name>
    <name type="common">Bush tick</name>
    <dbReference type="NCBI Taxonomy" id="44386"/>
    <lineage>
        <taxon>Eukaryota</taxon>
        <taxon>Metazoa</taxon>
        <taxon>Ecdysozoa</taxon>
        <taxon>Arthropoda</taxon>
        <taxon>Chelicerata</taxon>
        <taxon>Arachnida</taxon>
        <taxon>Acari</taxon>
        <taxon>Parasitiformes</taxon>
        <taxon>Ixodida</taxon>
        <taxon>Ixodoidea</taxon>
        <taxon>Ixodidae</taxon>
        <taxon>Haemaphysalinae</taxon>
        <taxon>Haemaphysalis</taxon>
    </lineage>
</organism>
<name>A0A9J6GK18_HAELO</name>
<evidence type="ECO:0000256" key="4">
    <source>
        <dbReference type="ARBA" id="ARBA00023004"/>
    </source>
</evidence>
<dbReference type="GO" id="GO:0016121">
    <property type="term" value="P:carotene catabolic process"/>
    <property type="evidence" value="ECO:0007669"/>
    <property type="project" value="TreeGrafter"/>
</dbReference>
<reference evidence="6 7" key="1">
    <citation type="journal article" date="2020" name="Cell">
        <title>Large-Scale Comparative Analyses of Tick Genomes Elucidate Their Genetic Diversity and Vector Capacities.</title>
        <authorList>
            <consortium name="Tick Genome and Microbiome Consortium (TIGMIC)"/>
            <person name="Jia N."/>
            <person name="Wang J."/>
            <person name="Shi W."/>
            <person name="Du L."/>
            <person name="Sun Y."/>
            <person name="Zhan W."/>
            <person name="Jiang J.F."/>
            <person name="Wang Q."/>
            <person name="Zhang B."/>
            <person name="Ji P."/>
            <person name="Bell-Sakyi L."/>
            <person name="Cui X.M."/>
            <person name="Yuan T.T."/>
            <person name="Jiang B.G."/>
            <person name="Yang W.F."/>
            <person name="Lam T.T."/>
            <person name="Chang Q.C."/>
            <person name="Ding S.J."/>
            <person name="Wang X.J."/>
            <person name="Zhu J.G."/>
            <person name="Ruan X.D."/>
            <person name="Zhao L."/>
            <person name="Wei J.T."/>
            <person name="Ye R.Z."/>
            <person name="Que T.C."/>
            <person name="Du C.H."/>
            <person name="Zhou Y.H."/>
            <person name="Cheng J.X."/>
            <person name="Dai P.F."/>
            <person name="Guo W.B."/>
            <person name="Han X.H."/>
            <person name="Huang E.J."/>
            <person name="Li L.F."/>
            <person name="Wei W."/>
            <person name="Gao Y.C."/>
            <person name="Liu J.Z."/>
            <person name="Shao H.Z."/>
            <person name="Wang X."/>
            <person name="Wang C.C."/>
            <person name="Yang T.C."/>
            <person name="Huo Q.B."/>
            <person name="Li W."/>
            <person name="Chen H.Y."/>
            <person name="Chen S.E."/>
            <person name="Zhou L.G."/>
            <person name="Ni X.B."/>
            <person name="Tian J.H."/>
            <person name="Sheng Y."/>
            <person name="Liu T."/>
            <person name="Pan Y.S."/>
            <person name="Xia L.Y."/>
            <person name="Li J."/>
            <person name="Zhao F."/>
            <person name="Cao W.C."/>
        </authorList>
    </citation>
    <scope>NUCLEOTIDE SEQUENCE [LARGE SCALE GENOMIC DNA]</scope>
    <source>
        <strain evidence="6">HaeL-2018</strain>
    </source>
</reference>
<keyword evidence="2 5" id="KW-0479">Metal-binding</keyword>
<comment type="cofactor">
    <cofactor evidence="5">
        <name>Fe(2+)</name>
        <dbReference type="ChEBI" id="CHEBI:29033"/>
    </cofactor>
    <text evidence="5">Binds 1 Fe(2+) ion per subunit.</text>
</comment>
<accession>A0A9J6GK18</accession>
<evidence type="ECO:0000256" key="2">
    <source>
        <dbReference type="ARBA" id="ARBA00022723"/>
    </source>
</evidence>
<dbReference type="InterPro" id="IPR004294">
    <property type="entry name" value="Carotenoid_Oase"/>
</dbReference>
<evidence type="ECO:0000256" key="3">
    <source>
        <dbReference type="ARBA" id="ARBA00023002"/>
    </source>
</evidence>
<dbReference type="OMA" id="SCMAFHR"/>
<feature type="binding site" evidence="5">
    <location>
        <position position="246"/>
    </location>
    <ligand>
        <name>Fe cation</name>
        <dbReference type="ChEBI" id="CHEBI:24875"/>
        <note>catalytic</note>
    </ligand>
</feature>
<feature type="binding site" evidence="5">
    <location>
        <position position="186"/>
    </location>
    <ligand>
        <name>Fe cation</name>
        <dbReference type="ChEBI" id="CHEBI:24875"/>
        <note>catalytic</note>
    </ligand>
</feature>
<protein>
    <submittedName>
        <fullName evidence="6">Uncharacterized protein</fullName>
    </submittedName>
</protein>
<dbReference type="OrthoDB" id="1069523at2759"/>
<dbReference type="GO" id="GO:0010436">
    <property type="term" value="F:carotenoid dioxygenase activity"/>
    <property type="evidence" value="ECO:0007669"/>
    <property type="project" value="TreeGrafter"/>
</dbReference>
<evidence type="ECO:0000256" key="5">
    <source>
        <dbReference type="PIRSR" id="PIRSR604294-1"/>
    </source>
</evidence>
<keyword evidence="3" id="KW-0560">Oxidoreductase</keyword>
<dbReference type="PANTHER" id="PTHR10543">
    <property type="entry name" value="BETA-CAROTENE DIOXYGENASE"/>
    <property type="match status" value="1"/>
</dbReference>
<keyword evidence="4 5" id="KW-0408">Iron</keyword>
<dbReference type="SUPFAM" id="SSF50998">
    <property type="entry name" value="Quinoprotein alcohol dehydrogenase-like"/>
    <property type="match status" value="1"/>
</dbReference>
<dbReference type="Pfam" id="PF03055">
    <property type="entry name" value="RPE65"/>
    <property type="match status" value="1"/>
</dbReference>
<dbReference type="AlphaFoldDB" id="A0A9J6GK18"/>
<gene>
    <name evidence="6" type="ORF">HPB48_016981</name>
</gene>
<comment type="similarity">
    <text evidence="1">Belongs to the carotenoid oxygenase family.</text>
</comment>
<keyword evidence="7" id="KW-1185">Reference proteome</keyword>
<dbReference type="Proteomes" id="UP000821853">
    <property type="component" value="Chromosome 5"/>
</dbReference>
<evidence type="ECO:0000313" key="7">
    <source>
        <dbReference type="Proteomes" id="UP000821853"/>
    </source>
</evidence>
<dbReference type="PANTHER" id="PTHR10543:SF24">
    <property type="entry name" value="CAROTENOID ISOMEROOXYGENASE"/>
    <property type="match status" value="1"/>
</dbReference>
<proteinExistence type="inferred from homology"/>
<feature type="binding site" evidence="5">
    <location>
        <position position="494"/>
    </location>
    <ligand>
        <name>Fe cation</name>
        <dbReference type="ChEBI" id="CHEBI:24875"/>
        <note>catalytic</note>
    </ligand>
</feature>
<dbReference type="GO" id="GO:0046872">
    <property type="term" value="F:metal ion binding"/>
    <property type="evidence" value="ECO:0007669"/>
    <property type="project" value="UniProtKB-KW"/>
</dbReference>
<sequence>MEDVAKEAPRSDFSFSGLYSRTSTKEFEEPVEGVVSGVIPEWLRGNLIRNGPGQASVGADRYRHAFDGLALLREFTLRDGRAWYRHRFLRSETLRRNQRAGRIVVSEFGTAAFPDPCATAFERFVSFFSLEDFTDNALVNVTPFGGEQLYAMTESPFLHRIDPDTLDTLDRTDLRDAVAVHTITAHPLDYGGYTYLIGSRFTPPRPKYVIVRFPKDGGSVSCSNLEGGQVIAEVAMRSRLYPSYIHSFAVTEKWIVLLEQSMVISLPRLLCSKPMGAQGFVSCMSFDPNTNPTVIETAPFFVFHHVNAFEQNDGREIVVDLCAFEDGAFIKSMHFERADQDTPTRFAQVRRFVLRPSDSGSDASPVVVKPERCFSHAELRGDMPRINDLYNGRRYKHVYMVSQVEGREDQVFLSKLDVDTGLWLRWERPGWVPSEPVFVPRPGGEDEDDGVVLSSLVNVADEQRLALVVIDAKTFRDVASVEFETGCEIPADFHGCFLFTP</sequence>
<evidence type="ECO:0000313" key="6">
    <source>
        <dbReference type="EMBL" id="KAH9375185.1"/>
    </source>
</evidence>